<dbReference type="RefSeq" id="XP_025345064.1">
    <property type="nucleotide sequence ID" value="XM_025493409.1"/>
</dbReference>
<dbReference type="PANTHER" id="PTHR45033">
    <property type="match status" value="1"/>
</dbReference>
<reference evidence="2 3" key="1">
    <citation type="journal article" date="2018" name="Mol. Biol. Evol.">
        <title>Broad Genomic Sampling Reveals a Smut Pathogenic Ancestry of the Fungal Clade Ustilaginomycotina.</title>
        <authorList>
            <person name="Kijpornyongpan T."/>
            <person name="Mondo S.J."/>
            <person name="Barry K."/>
            <person name="Sandor L."/>
            <person name="Lee J."/>
            <person name="Lipzen A."/>
            <person name="Pangilinan J."/>
            <person name="LaButti K."/>
            <person name="Hainaut M."/>
            <person name="Henrissat B."/>
            <person name="Grigoriev I.V."/>
            <person name="Spatafora J.W."/>
            <person name="Aime M.C."/>
        </authorList>
    </citation>
    <scope>NUCLEOTIDE SEQUENCE [LARGE SCALE GENOMIC DNA]</scope>
    <source>
        <strain evidence="2 3">MCA 4718</strain>
    </source>
</reference>
<dbReference type="FunFam" id="3.40.50.720:FF:000481">
    <property type="entry name" value="Alcohol dehydrogenase, variant"/>
    <property type="match status" value="1"/>
</dbReference>
<evidence type="ECO:0000313" key="2">
    <source>
        <dbReference type="EMBL" id="PWN17904.1"/>
    </source>
</evidence>
<dbReference type="AlphaFoldDB" id="A0A316TYY5"/>
<protein>
    <submittedName>
        <fullName evidence="2">NAD(P)-binding protein</fullName>
    </submittedName>
</protein>
<organism evidence="2 3">
    <name type="scientific">Pseudomicrostroma glucosiphilum</name>
    <dbReference type="NCBI Taxonomy" id="1684307"/>
    <lineage>
        <taxon>Eukaryota</taxon>
        <taxon>Fungi</taxon>
        <taxon>Dikarya</taxon>
        <taxon>Basidiomycota</taxon>
        <taxon>Ustilaginomycotina</taxon>
        <taxon>Exobasidiomycetes</taxon>
        <taxon>Microstromatales</taxon>
        <taxon>Microstromatales incertae sedis</taxon>
        <taxon>Pseudomicrostroma</taxon>
    </lineage>
</organism>
<dbReference type="STRING" id="1684307.A0A316TYY5"/>
<keyword evidence="3" id="KW-1185">Reference proteome</keyword>
<dbReference type="Pfam" id="PF00107">
    <property type="entry name" value="ADH_zinc_N"/>
    <property type="match status" value="1"/>
</dbReference>
<dbReference type="InterPro" id="IPR036291">
    <property type="entry name" value="NAD(P)-bd_dom_sf"/>
</dbReference>
<dbReference type="CDD" id="cd05188">
    <property type="entry name" value="MDR"/>
    <property type="match status" value="1"/>
</dbReference>
<accession>A0A316TYY5</accession>
<dbReference type="InterPro" id="IPR011032">
    <property type="entry name" value="GroES-like_sf"/>
</dbReference>
<dbReference type="InterPro" id="IPR052711">
    <property type="entry name" value="Zinc_ADH-like"/>
</dbReference>
<gene>
    <name evidence="2" type="ORF">BCV69DRAFT_285498</name>
</gene>
<dbReference type="Gene3D" id="3.40.50.720">
    <property type="entry name" value="NAD(P)-binding Rossmann-like Domain"/>
    <property type="match status" value="1"/>
</dbReference>
<dbReference type="PANTHER" id="PTHR45033:SF3">
    <property type="entry name" value="DEHYDROGENASE, PUTATIVE (AFU_ORTHOLOGUE AFUA_2G13270)-RELATED"/>
    <property type="match status" value="1"/>
</dbReference>
<dbReference type="SUPFAM" id="SSF50129">
    <property type="entry name" value="GroES-like"/>
    <property type="match status" value="1"/>
</dbReference>
<dbReference type="SMART" id="SM00829">
    <property type="entry name" value="PKS_ER"/>
    <property type="match status" value="1"/>
</dbReference>
<dbReference type="EMBL" id="KZ819339">
    <property type="protein sequence ID" value="PWN17904.1"/>
    <property type="molecule type" value="Genomic_DNA"/>
</dbReference>
<dbReference type="InterPro" id="IPR020843">
    <property type="entry name" value="ER"/>
</dbReference>
<evidence type="ECO:0000259" key="1">
    <source>
        <dbReference type="SMART" id="SM00829"/>
    </source>
</evidence>
<dbReference type="OrthoDB" id="1706066at2759"/>
<dbReference type="InterPro" id="IPR013149">
    <property type="entry name" value="ADH-like_C"/>
</dbReference>
<dbReference type="Pfam" id="PF08240">
    <property type="entry name" value="ADH_N"/>
    <property type="match status" value="1"/>
</dbReference>
<evidence type="ECO:0000313" key="3">
    <source>
        <dbReference type="Proteomes" id="UP000245942"/>
    </source>
</evidence>
<feature type="domain" description="Enoyl reductase (ER)" evidence="1">
    <location>
        <begin position="24"/>
        <end position="364"/>
    </location>
</feature>
<dbReference type="Gene3D" id="3.90.180.10">
    <property type="entry name" value="Medium-chain alcohol dehydrogenases, catalytic domain"/>
    <property type="match status" value="1"/>
</dbReference>
<dbReference type="GeneID" id="37015143"/>
<dbReference type="SUPFAM" id="SSF51735">
    <property type="entry name" value="NAD(P)-binding Rossmann-fold domains"/>
    <property type="match status" value="1"/>
</dbReference>
<dbReference type="Proteomes" id="UP000245942">
    <property type="component" value="Unassembled WGS sequence"/>
</dbReference>
<dbReference type="GO" id="GO:0016491">
    <property type="term" value="F:oxidoreductase activity"/>
    <property type="evidence" value="ECO:0007669"/>
    <property type="project" value="InterPro"/>
</dbReference>
<dbReference type="InterPro" id="IPR013154">
    <property type="entry name" value="ADH-like_N"/>
</dbReference>
<proteinExistence type="predicted"/>
<name>A0A316TYY5_9BASI</name>
<sequence length="381" mass="39715">MSLPSKQLALRLYAPTSKGARSEAKVERILVPPRPSSSSTDEIVLAEIQAAGFNRREEWSMMGAYPGLTYPSTMGCDAVATIHGDKTGSRYIINPTVGWASSAEAPEASVAPASAEANEYGGKGFGILGGTKATNGEGTFQEYLWVRKAMLVPCPEHLTATQAAALPCGGVTAYRALFTKGQVSSGKNVLITGIGGGVALLALRMAVAVGANVYVTGGSQEKIDYAVKAGAKGGANYKEKDWEKTIKGLLPKERSYLDTVIDSAGGGIVGSSIKSGLKDGGKIVIFGMTGGPKVEVTMREVLKNVEVLGSTMGSLEEFKQCVALVAKHKIVPDVDTTLDSLEKALDGFPLLADASKRSGGKVVMKIRPGADQLPTTGSSKL</sequence>